<comment type="function">
    <text evidence="1">Required for ubiquinone (coenzyme Q) biosynthesis. Binds hydrophobic ubiquinone biosynthetic intermediates via its SCP2 domain and is essential for the stability of the Ubi complex. May constitute a docking platform where Ubi enzymes assemble and access their SCP2-bound polyprenyl substrates.</text>
</comment>
<comment type="caution">
    <text evidence="3">The sequence shown here is derived from an EMBL/GenBank/DDBJ whole genome shotgun (WGS) entry which is preliminary data.</text>
</comment>
<dbReference type="InterPro" id="IPR038989">
    <property type="entry name" value="UbiJ"/>
</dbReference>
<dbReference type="PANTHER" id="PTHR38693">
    <property type="entry name" value="UBIQUINONE BIOSYNTHESIS PROTEIN UBIJ"/>
    <property type="match status" value="1"/>
</dbReference>
<keyword evidence="1" id="KW-0963">Cytoplasm</keyword>
<keyword evidence="1" id="KW-0831">Ubiquinone biosynthesis</keyword>
<sequence>MLRLAVLNHLLAQRADLRTELGRHHGRIGAVVVPPFRLVFTVGEDGLLTTADAAPDASVTVSPWLLPRLALDDPSAAREVRLDGHPGFAADLARILQSLDWDAEYDLARLIGDIPARRAADLARRWLIDPRTLLRQLAEAGGEYLQEEARLLATSVAIDHFNTEVDRLRDDTARLEKRLDLLERSLAPSP</sequence>
<dbReference type="HAMAP" id="MF_02215">
    <property type="entry name" value="UbiJ"/>
    <property type="match status" value="1"/>
</dbReference>
<comment type="pathway">
    <text evidence="1">Cofactor biosynthesis; ubiquinone biosynthesis.</text>
</comment>
<evidence type="ECO:0000313" key="4">
    <source>
        <dbReference type="Proteomes" id="UP001595791"/>
    </source>
</evidence>
<reference evidence="4" key="1">
    <citation type="journal article" date="2019" name="Int. J. Syst. Evol. Microbiol.">
        <title>The Global Catalogue of Microorganisms (GCM) 10K type strain sequencing project: providing services to taxonomists for standard genome sequencing and annotation.</title>
        <authorList>
            <consortium name="The Broad Institute Genomics Platform"/>
            <consortium name="The Broad Institute Genome Sequencing Center for Infectious Disease"/>
            <person name="Wu L."/>
            <person name="Ma J."/>
        </authorList>
    </citation>
    <scope>NUCLEOTIDE SEQUENCE [LARGE SCALE GENOMIC DNA]</scope>
    <source>
        <strain evidence="4">LMG 29894</strain>
    </source>
</reference>
<dbReference type="Proteomes" id="UP001595791">
    <property type="component" value="Unassembled WGS sequence"/>
</dbReference>
<feature type="coiled-coil region" evidence="2">
    <location>
        <begin position="158"/>
        <end position="185"/>
    </location>
</feature>
<dbReference type="EMBL" id="JBHSBU010000001">
    <property type="protein sequence ID" value="MFC4160841.1"/>
    <property type="molecule type" value="Genomic_DNA"/>
</dbReference>
<organism evidence="3 4">
    <name type="scientific">Chitinimonas lacunae</name>
    <dbReference type="NCBI Taxonomy" id="1963018"/>
    <lineage>
        <taxon>Bacteria</taxon>
        <taxon>Pseudomonadati</taxon>
        <taxon>Pseudomonadota</taxon>
        <taxon>Betaproteobacteria</taxon>
        <taxon>Neisseriales</taxon>
        <taxon>Chitinibacteraceae</taxon>
        <taxon>Chitinimonas</taxon>
    </lineage>
</organism>
<protein>
    <recommendedName>
        <fullName evidence="1">Ubiquinone biosynthesis accessory factor UbiJ</fullName>
    </recommendedName>
</protein>
<evidence type="ECO:0000256" key="2">
    <source>
        <dbReference type="SAM" id="Coils"/>
    </source>
</evidence>
<keyword evidence="2" id="KW-0175">Coiled coil</keyword>
<accession>A0ABV8MUR7</accession>
<evidence type="ECO:0000313" key="3">
    <source>
        <dbReference type="EMBL" id="MFC4160841.1"/>
    </source>
</evidence>
<evidence type="ECO:0000256" key="1">
    <source>
        <dbReference type="HAMAP-Rule" id="MF_02215"/>
    </source>
</evidence>
<keyword evidence="4" id="KW-1185">Reference proteome</keyword>
<name>A0ABV8MUR7_9NEIS</name>
<comment type="similarity">
    <text evidence="1">Belongs to the UbiJ family.</text>
</comment>
<gene>
    <name evidence="1" type="primary">ubiJ</name>
    <name evidence="3" type="ORF">ACFOW7_15995</name>
</gene>
<comment type="subcellular location">
    <subcellularLocation>
        <location evidence="1">Cytoplasm</location>
    </subcellularLocation>
</comment>
<dbReference type="RefSeq" id="WP_378166110.1">
    <property type="nucleotide sequence ID" value="NZ_JBHSBU010000001.1"/>
</dbReference>
<dbReference type="PANTHER" id="PTHR38693:SF1">
    <property type="entry name" value="UBIQUINONE BIOSYNTHESIS ACCESSORY FACTOR UBIJ"/>
    <property type="match status" value="1"/>
</dbReference>
<proteinExistence type="inferred from homology"/>